<dbReference type="InterPro" id="IPR058245">
    <property type="entry name" value="NreC/VraR/RcsB-like_REC"/>
</dbReference>
<dbReference type="InterPro" id="IPR001789">
    <property type="entry name" value="Sig_transdc_resp-reg_receiver"/>
</dbReference>
<comment type="caution">
    <text evidence="6">The sequence shown here is derived from an EMBL/GenBank/DDBJ whole genome shotgun (WGS) entry which is preliminary data.</text>
</comment>
<dbReference type="PANTHER" id="PTHR43214:SF43">
    <property type="entry name" value="TWO-COMPONENT RESPONSE REGULATOR"/>
    <property type="match status" value="1"/>
</dbReference>
<organism evidence="6 7">
    <name type="scientific">Pelagicoccus mobilis</name>
    <dbReference type="NCBI Taxonomy" id="415221"/>
    <lineage>
        <taxon>Bacteria</taxon>
        <taxon>Pseudomonadati</taxon>
        <taxon>Verrucomicrobiota</taxon>
        <taxon>Opitutia</taxon>
        <taxon>Puniceicoccales</taxon>
        <taxon>Pelagicoccaceae</taxon>
        <taxon>Pelagicoccus</taxon>
    </lineage>
</organism>
<dbReference type="GO" id="GO:0000160">
    <property type="term" value="P:phosphorelay signal transduction system"/>
    <property type="evidence" value="ECO:0007669"/>
    <property type="project" value="InterPro"/>
</dbReference>
<dbReference type="PRINTS" id="PR00038">
    <property type="entry name" value="HTHLUXR"/>
</dbReference>
<protein>
    <submittedName>
        <fullName evidence="6">Response regulator transcription factor</fullName>
    </submittedName>
</protein>
<dbReference type="InterPro" id="IPR039420">
    <property type="entry name" value="WalR-like"/>
</dbReference>
<dbReference type="Pfam" id="PF00072">
    <property type="entry name" value="Response_reg"/>
    <property type="match status" value="1"/>
</dbReference>
<dbReference type="CDD" id="cd06170">
    <property type="entry name" value="LuxR_C_like"/>
    <property type="match status" value="1"/>
</dbReference>
<proteinExistence type="predicted"/>
<evidence type="ECO:0000256" key="2">
    <source>
        <dbReference type="ARBA" id="ARBA00023125"/>
    </source>
</evidence>
<dbReference type="InterPro" id="IPR000792">
    <property type="entry name" value="Tscrpt_reg_LuxR_C"/>
</dbReference>
<keyword evidence="7" id="KW-1185">Reference proteome</keyword>
<evidence type="ECO:0000256" key="1">
    <source>
        <dbReference type="ARBA" id="ARBA00022553"/>
    </source>
</evidence>
<dbReference type="SUPFAM" id="SSF52172">
    <property type="entry name" value="CheY-like"/>
    <property type="match status" value="1"/>
</dbReference>
<dbReference type="InterPro" id="IPR016032">
    <property type="entry name" value="Sig_transdc_resp-reg_C-effctor"/>
</dbReference>
<dbReference type="SUPFAM" id="SSF46894">
    <property type="entry name" value="C-terminal effector domain of the bipartite response regulators"/>
    <property type="match status" value="1"/>
</dbReference>
<feature type="modified residue" description="4-aspartylphosphate" evidence="3">
    <location>
        <position position="59"/>
    </location>
</feature>
<dbReference type="InterPro" id="IPR011006">
    <property type="entry name" value="CheY-like_superfamily"/>
</dbReference>
<name>A0A934RZL5_9BACT</name>
<dbReference type="PROSITE" id="PS00622">
    <property type="entry name" value="HTH_LUXR_1"/>
    <property type="match status" value="1"/>
</dbReference>
<reference evidence="6" key="1">
    <citation type="submission" date="2021-01" db="EMBL/GenBank/DDBJ databases">
        <title>Modified the classification status of verrucomicrobia.</title>
        <authorList>
            <person name="Feng X."/>
        </authorList>
    </citation>
    <scope>NUCLEOTIDE SEQUENCE</scope>
    <source>
        <strain evidence="6">KCTC 13126</strain>
    </source>
</reference>
<evidence type="ECO:0000313" key="7">
    <source>
        <dbReference type="Proteomes" id="UP000617628"/>
    </source>
</evidence>
<dbReference type="PANTHER" id="PTHR43214">
    <property type="entry name" value="TWO-COMPONENT RESPONSE REGULATOR"/>
    <property type="match status" value="1"/>
</dbReference>
<dbReference type="Gene3D" id="3.40.50.2300">
    <property type="match status" value="1"/>
</dbReference>
<dbReference type="GO" id="GO:0003677">
    <property type="term" value="F:DNA binding"/>
    <property type="evidence" value="ECO:0007669"/>
    <property type="project" value="UniProtKB-KW"/>
</dbReference>
<dbReference type="PROSITE" id="PS50110">
    <property type="entry name" value="RESPONSE_REGULATORY"/>
    <property type="match status" value="1"/>
</dbReference>
<dbReference type="AlphaFoldDB" id="A0A934RZL5"/>
<dbReference type="CDD" id="cd17535">
    <property type="entry name" value="REC_NarL-like"/>
    <property type="match status" value="1"/>
</dbReference>
<accession>A0A934RZL5</accession>
<sequence length="214" mass="23618">MTTPYPIRLMLVDDHTVVRMGLAAILQLHADIEVVAEAEDGAQALLEYRKAKPDVVLMDVSMPVTSGIEAIQNIVAETPDAKILLLTMSDLDEDIQGAFEAGARGYILKNASHEEIVEAVRIANKGDRYITDSLQNRLNALAQIKHISERELEVLEGMRRGLTNRDISLTLDISEHTVKAHVKAILKKLESADRAEAVARGFEKGLLRLNDSQT</sequence>
<dbReference type="SMART" id="SM00448">
    <property type="entry name" value="REC"/>
    <property type="match status" value="1"/>
</dbReference>
<dbReference type="GO" id="GO:0006355">
    <property type="term" value="P:regulation of DNA-templated transcription"/>
    <property type="evidence" value="ECO:0007669"/>
    <property type="project" value="InterPro"/>
</dbReference>
<evidence type="ECO:0000256" key="3">
    <source>
        <dbReference type="PROSITE-ProRule" id="PRU00169"/>
    </source>
</evidence>
<dbReference type="RefSeq" id="WP_200356015.1">
    <property type="nucleotide sequence ID" value="NZ_JAENIL010000022.1"/>
</dbReference>
<keyword evidence="2" id="KW-0238">DNA-binding</keyword>
<feature type="domain" description="HTH luxR-type" evidence="4">
    <location>
        <begin position="140"/>
        <end position="205"/>
    </location>
</feature>
<evidence type="ECO:0000313" key="6">
    <source>
        <dbReference type="EMBL" id="MBK1877801.1"/>
    </source>
</evidence>
<dbReference type="Proteomes" id="UP000617628">
    <property type="component" value="Unassembled WGS sequence"/>
</dbReference>
<feature type="domain" description="Response regulatory" evidence="5">
    <location>
        <begin position="8"/>
        <end position="124"/>
    </location>
</feature>
<evidence type="ECO:0000259" key="4">
    <source>
        <dbReference type="PROSITE" id="PS50043"/>
    </source>
</evidence>
<dbReference type="Pfam" id="PF00196">
    <property type="entry name" value="GerE"/>
    <property type="match status" value="1"/>
</dbReference>
<keyword evidence="1 3" id="KW-0597">Phosphoprotein</keyword>
<gene>
    <name evidence="6" type="ORF">JIN87_13060</name>
</gene>
<dbReference type="EMBL" id="JAENIL010000022">
    <property type="protein sequence ID" value="MBK1877801.1"/>
    <property type="molecule type" value="Genomic_DNA"/>
</dbReference>
<dbReference type="PROSITE" id="PS50043">
    <property type="entry name" value="HTH_LUXR_2"/>
    <property type="match status" value="1"/>
</dbReference>
<dbReference type="SMART" id="SM00421">
    <property type="entry name" value="HTH_LUXR"/>
    <property type="match status" value="1"/>
</dbReference>
<evidence type="ECO:0000259" key="5">
    <source>
        <dbReference type="PROSITE" id="PS50110"/>
    </source>
</evidence>